<reference evidence="9" key="1">
    <citation type="journal article" date="2019" name="Int. J. Syst. Evol. Microbiol.">
        <title>The Global Catalogue of Microorganisms (GCM) 10K type strain sequencing project: providing services to taxonomists for standard genome sequencing and annotation.</title>
        <authorList>
            <consortium name="The Broad Institute Genomics Platform"/>
            <consortium name="The Broad Institute Genome Sequencing Center for Infectious Disease"/>
            <person name="Wu L."/>
            <person name="Ma J."/>
        </authorList>
    </citation>
    <scope>NUCLEOTIDE SEQUENCE [LARGE SCALE GENOMIC DNA]</scope>
    <source>
        <strain evidence="9">KCTC 32239</strain>
    </source>
</reference>
<proteinExistence type="inferred from homology"/>
<evidence type="ECO:0000259" key="6">
    <source>
        <dbReference type="Pfam" id="PF00723"/>
    </source>
</evidence>
<dbReference type="Proteomes" id="UP000619761">
    <property type="component" value="Unassembled WGS sequence"/>
</dbReference>
<comment type="caution">
    <text evidence="8">The sequence shown here is derived from an EMBL/GenBank/DDBJ whole genome shotgun (WGS) entry which is preliminary data.</text>
</comment>
<evidence type="ECO:0000256" key="2">
    <source>
        <dbReference type="ARBA" id="ARBA00007128"/>
    </source>
</evidence>
<evidence type="ECO:0000313" key="9">
    <source>
        <dbReference type="Proteomes" id="UP000619761"/>
    </source>
</evidence>
<evidence type="ECO:0000256" key="3">
    <source>
        <dbReference type="ARBA" id="ARBA00022600"/>
    </source>
</evidence>
<keyword evidence="3" id="KW-0321">Glycogen metabolism</keyword>
<dbReference type="InterPro" id="IPR045583">
    <property type="entry name" value="KPBA/B_C"/>
</dbReference>
<dbReference type="RefSeq" id="WP_189417055.1">
    <property type="nucleotide sequence ID" value="NZ_BMYZ01000001.1"/>
</dbReference>
<comment type="similarity">
    <text evidence="2">Belongs to the phosphorylase b kinase regulatory chain family.</text>
</comment>
<evidence type="ECO:0000259" key="7">
    <source>
        <dbReference type="Pfam" id="PF19292"/>
    </source>
</evidence>
<keyword evidence="4" id="KW-0112">Calmodulin-binding</keyword>
<dbReference type="SUPFAM" id="SSF48208">
    <property type="entry name" value="Six-hairpin glycosidases"/>
    <property type="match status" value="1"/>
</dbReference>
<evidence type="ECO:0008006" key="10">
    <source>
        <dbReference type="Google" id="ProtNLM"/>
    </source>
</evidence>
<dbReference type="InterPro" id="IPR008734">
    <property type="entry name" value="PHK_A/B_su"/>
</dbReference>
<keyword evidence="5" id="KW-0119">Carbohydrate metabolism</keyword>
<comment type="pathway">
    <text evidence="1">Glycan biosynthesis; glycogen metabolism.</text>
</comment>
<accession>A0ABQ3AYL4</accession>
<organism evidence="8 9">
    <name type="scientific">Cellvibrio zantedeschiae</name>
    <dbReference type="NCBI Taxonomy" id="1237077"/>
    <lineage>
        <taxon>Bacteria</taxon>
        <taxon>Pseudomonadati</taxon>
        <taxon>Pseudomonadota</taxon>
        <taxon>Gammaproteobacteria</taxon>
        <taxon>Cellvibrionales</taxon>
        <taxon>Cellvibrionaceae</taxon>
        <taxon>Cellvibrio</taxon>
    </lineage>
</organism>
<feature type="domain" description="GH15-like" evidence="6">
    <location>
        <begin position="9"/>
        <end position="708"/>
    </location>
</feature>
<dbReference type="Pfam" id="PF19292">
    <property type="entry name" value="KPBB_C"/>
    <property type="match status" value="1"/>
</dbReference>
<evidence type="ECO:0000313" key="8">
    <source>
        <dbReference type="EMBL" id="GGY70784.1"/>
    </source>
</evidence>
<feature type="domain" description="Phosphorylase b kinase regulatory subunit alpha/beta C-terminal" evidence="7">
    <location>
        <begin position="816"/>
        <end position="987"/>
    </location>
</feature>
<dbReference type="Pfam" id="PF00723">
    <property type="entry name" value="Glyco_hydro_15"/>
    <property type="match status" value="1"/>
</dbReference>
<dbReference type="PANTHER" id="PTHR10749">
    <property type="entry name" value="PHOSPHORYLASE B KINASE REGULATORY SUBUNIT"/>
    <property type="match status" value="1"/>
</dbReference>
<name>A0ABQ3AYL4_9GAMM</name>
<dbReference type="InterPro" id="IPR011613">
    <property type="entry name" value="GH15-like"/>
</dbReference>
<dbReference type="Gene3D" id="1.50.10.10">
    <property type="match status" value="1"/>
</dbReference>
<dbReference type="EMBL" id="BMYZ01000001">
    <property type="protein sequence ID" value="GGY70784.1"/>
    <property type="molecule type" value="Genomic_DNA"/>
</dbReference>
<sequence>MKHTQLLERLYAEVETVILSRQHPVTGLLPASTSVNIHGDYTDAWVRDNVYSIVCVWGLGLAFRRQGENSKSDQLEQSTIKLMRGLLQSMMRQAPKVEKFKHTLNNIDALHAKYDTATGLPVVADNAWGHLQIDATSLYLLMLAQMTASGLRIICTHDEVDFIQNLVYYISSAYRMPDYGIWERGNKVNNGRTEINASSVGMAKAAMQALDGFNLYGEHASKRGVIHVIADAISLARTTLTSLLPRESMSKEADSALLSIIGFPAFAVGKETLATQTRDSILTKLGGNYGCKRFLLDGHQTVVEESSRIYYEQTELGKFENIESEWPLFFTYLYISALFDGSDATAKHYRKKLEALMVHVDGVGLLPELYYVPKENIEAEKKNPRSQTRVPNENVPLVWAQSLYLTGLMMDEGLLRTEDLDPLKMRRRSTKFVKSQIALVVLAENEEVKSALAKQGVIAETIQDIKPMAVVSAPSLMEAYAHVGENKALGLSGRPRRRLQSLTTSQAHEINNKVYLCLSWLQSEKEDYRMFDSKMVIEYVTQEIQYIHKHWLSSEVAVFTFLVDKKLCKIPDANSLFAMFRDYQLRSEQEYVGYASANLAYRASRVNQLTIPYFHVNSITSLNETSTILDKELDCTWLEPTAKNILTNFNTENDIINFRKSVAYLTDRPMDFVIDDLNTNVTIRDFIKEIYYRAQSKNNWLLARYCFARMNYSPVDLGDSLTVIAARNLSITVGDNNYTEIKADQSFSNTEFFEGIYHNFKDPLEQTLVLELLSAIGGLIRTEPKLFDGLRSIQLRNFLMLFAMDKDDAEDVSMLEWIGLQSPAKIYKKLKNVLISRTKVFSQGVNHIVPYKMYHDEYTMMNEILAADAASTDWLEWRLARGLITHFDNHFLKEIWNSLSHAKKLVFGVGDPESFVLDCEMIRSSMTAGEESFALLIDQLTHQLHPAYYKSAVVEALYAFTQYCAINSNAKFKKPIVFSEVLERSAKAYCVEAYKDKLPNSSRFLDLFLQQSPHVLNLYIHLTYSAMAKPDTFEPIMT</sequence>
<evidence type="ECO:0000256" key="5">
    <source>
        <dbReference type="ARBA" id="ARBA00023277"/>
    </source>
</evidence>
<evidence type="ECO:0000256" key="1">
    <source>
        <dbReference type="ARBA" id="ARBA00005131"/>
    </source>
</evidence>
<dbReference type="InterPro" id="IPR012341">
    <property type="entry name" value="6hp_glycosidase-like_sf"/>
</dbReference>
<gene>
    <name evidence="8" type="ORF">GCM10011613_14110</name>
</gene>
<protein>
    <recommendedName>
        <fullName evidence="10">Phosphorylase kinase</fullName>
    </recommendedName>
</protein>
<dbReference type="InterPro" id="IPR008928">
    <property type="entry name" value="6-hairpin_glycosidase_sf"/>
</dbReference>
<dbReference type="PANTHER" id="PTHR10749:SF8">
    <property type="entry name" value="PHOSPHORYLASE B KINASE REGULATORY SUBUNIT BETA"/>
    <property type="match status" value="1"/>
</dbReference>
<keyword evidence="9" id="KW-1185">Reference proteome</keyword>
<evidence type="ECO:0000256" key="4">
    <source>
        <dbReference type="ARBA" id="ARBA00022860"/>
    </source>
</evidence>